<dbReference type="EMBL" id="BNBA01000011">
    <property type="protein sequence ID" value="GHH53084.1"/>
    <property type="molecule type" value="Genomic_DNA"/>
</dbReference>
<protein>
    <submittedName>
        <fullName evidence="1">Uncharacterized protein</fullName>
    </submittedName>
</protein>
<organism evidence="1 2">
    <name type="scientific">Xanthomonas boreopolis</name>
    <dbReference type="NCBI Taxonomy" id="86183"/>
    <lineage>
        <taxon>Bacteria</taxon>
        <taxon>Pseudomonadati</taxon>
        <taxon>Pseudomonadota</taxon>
        <taxon>Gammaproteobacteria</taxon>
        <taxon>Lysobacterales</taxon>
        <taxon>Lysobacteraceae</taxon>
        <taxon>Xanthomonas</taxon>
    </lineage>
</organism>
<reference evidence="1" key="2">
    <citation type="submission" date="2020-09" db="EMBL/GenBank/DDBJ databases">
        <authorList>
            <person name="Sun Q."/>
            <person name="Ohkuma M."/>
        </authorList>
    </citation>
    <scope>NUCLEOTIDE SEQUENCE</scope>
    <source>
        <strain evidence="1">JCM 13306</strain>
    </source>
</reference>
<gene>
    <name evidence="1" type="ORF">GCM10009090_17940</name>
</gene>
<name>A0A919F7W5_9XANT</name>
<evidence type="ECO:0000313" key="2">
    <source>
        <dbReference type="Proteomes" id="UP000623958"/>
    </source>
</evidence>
<dbReference type="Proteomes" id="UP000623958">
    <property type="component" value="Unassembled WGS sequence"/>
</dbReference>
<dbReference type="AlphaFoldDB" id="A0A919F7W5"/>
<evidence type="ECO:0000313" key="1">
    <source>
        <dbReference type="EMBL" id="GHH53084.1"/>
    </source>
</evidence>
<accession>A0A919F7W5</accession>
<proteinExistence type="predicted"/>
<keyword evidence="2" id="KW-1185">Reference proteome</keyword>
<sequence length="58" mass="6457">MTWIRGTDGPYIRTEDGRFYICKAAGVYTLSDNNVLVCSERGEGALERCKAKAEELAK</sequence>
<reference evidence="1" key="1">
    <citation type="journal article" date="2014" name="Int. J. Syst. Evol. Microbiol.">
        <title>Complete genome sequence of Corynebacterium casei LMG S-19264T (=DSM 44701T), isolated from a smear-ripened cheese.</title>
        <authorList>
            <consortium name="US DOE Joint Genome Institute (JGI-PGF)"/>
            <person name="Walter F."/>
            <person name="Albersmeier A."/>
            <person name="Kalinowski J."/>
            <person name="Ruckert C."/>
        </authorList>
    </citation>
    <scope>NUCLEOTIDE SEQUENCE</scope>
    <source>
        <strain evidence="1">JCM 13306</strain>
    </source>
</reference>
<dbReference type="RefSeq" id="WP_434029169.1">
    <property type="nucleotide sequence ID" value="NZ_BNBA01000011.1"/>
</dbReference>
<comment type="caution">
    <text evidence="1">The sequence shown here is derived from an EMBL/GenBank/DDBJ whole genome shotgun (WGS) entry which is preliminary data.</text>
</comment>